<evidence type="ECO:0000313" key="1">
    <source>
        <dbReference type="EMBL" id="WFD37623.1"/>
    </source>
</evidence>
<protein>
    <submittedName>
        <fullName evidence="1">Uncharacterized protein</fullName>
    </submittedName>
</protein>
<keyword evidence="2" id="KW-1185">Reference proteome</keyword>
<reference evidence="1" key="1">
    <citation type="submission" date="2023-03" db="EMBL/GenBank/DDBJ databases">
        <title>Mating type loci evolution in Malassezia.</title>
        <authorList>
            <person name="Coelho M.A."/>
        </authorList>
    </citation>
    <scope>NUCLEOTIDE SEQUENCE</scope>
    <source>
        <strain evidence="1">CBS 9431</strain>
    </source>
</reference>
<dbReference type="GeneID" id="85224219"/>
<gene>
    <name evidence="1" type="ORF">MJAP1_000570</name>
</gene>
<dbReference type="Proteomes" id="UP001217754">
    <property type="component" value="Chromosome 1"/>
</dbReference>
<organism evidence="1 2">
    <name type="scientific">Malassezia japonica</name>
    <dbReference type="NCBI Taxonomy" id="223818"/>
    <lineage>
        <taxon>Eukaryota</taxon>
        <taxon>Fungi</taxon>
        <taxon>Dikarya</taxon>
        <taxon>Basidiomycota</taxon>
        <taxon>Ustilaginomycotina</taxon>
        <taxon>Malasseziomycetes</taxon>
        <taxon>Malasseziales</taxon>
        <taxon>Malasseziaceae</taxon>
        <taxon>Malassezia</taxon>
    </lineage>
</organism>
<dbReference type="AlphaFoldDB" id="A0AAF0EUZ2"/>
<sequence length="237" mass="26202">MRGPKPGPEGGVRVPPALPAALRKHQRFLITELRKVSTETHTLHRLWYKNQAQLRHMTWWRRVRPVRQLGCRIATGPLRGSVPRAGSMGSSRGDATESAYVALDDDVQVLGTELLLALAQAYTSLWGEEASTWESLPRFSTPPTHAVKKGPFVRALRRARALKEAVEELERRCRACFVAIEEHLNTPPAPMHAAISMTLMSICAHLAAVAHAMLQGDGNESLARLCSLLASPNKVER</sequence>
<dbReference type="RefSeq" id="XP_060120520.1">
    <property type="nucleotide sequence ID" value="XM_060264537.1"/>
</dbReference>
<proteinExistence type="predicted"/>
<name>A0AAF0EUZ2_9BASI</name>
<dbReference type="EMBL" id="CP119958">
    <property type="protein sequence ID" value="WFD37623.1"/>
    <property type="molecule type" value="Genomic_DNA"/>
</dbReference>
<accession>A0AAF0EUZ2</accession>
<evidence type="ECO:0000313" key="2">
    <source>
        <dbReference type="Proteomes" id="UP001217754"/>
    </source>
</evidence>